<comment type="caution">
    <text evidence="3">The sequence shown here is derived from an EMBL/GenBank/DDBJ whole genome shotgun (WGS) entry which is preliminary data.</text>
</comment>
<dbReference type="AlphaFoldDB" id="A0A7C8UJA5"/>
<feature type="compositionally biased region" description="Polar residues" evidence="2">
    <location>
        <begin position="569"/>
        <end position="579"/>
    </location>
</feature>
<keyword evidence="1" id="KW-0175">Coiled coil</keyword>
<feature type="coiled-coil region" evidence="1">
    <location>
        <begin position="465"/>
        <end position="501"/>
    </location>
</feature>
<reference evidence="3 4" key="1">
    <citation type="submission" date="2019-06" db="EMBL/GenBank/DDBJ databases">
        <authorList>
            <person name="Palmer J.M."/>
        </authorList>
    </citation>
    <scope>NUCLEOTIDE SEQUENCE [LARGE SCALE GENOMIC DNA]</scope>
    <source>
        <strain evidence="3 4">TWF191</strain>
    </source>
</reference>
<dbReference type="Proteomes" id="UP000483672">
    <property type="component" value="Unassembled WGS sequence"/>
</dbReference>
<feature type="region of interest" description="Disordered" evidence="2">
    <location>
        <begin position="383"/>
        <end position="422"/>
    </location>
</feature>
<dbReference type="PANTHER" id="PTHR10378">
    <property type="entry name" value="LIM DOMAIN-BINDING PROTEIN"/>
    <property type="match status" value="1"/>
</dbReference>
<gene>
    <name evidence="3" type="ORF">TWF191_010833</name>
</gene>
<feature type="compositionally biased region" description="Pro residues" evidence="2">
    <location>
        <begin position="408"/>
        <end position="417"/>
    </location>
</feature>
<dbReference type="Pfam" id="PF01803">
    <property type="entry name" value="LIM_bind"/>
    <property type="match status" value="1"/>
</dbReference>
<evidence type="ECO:0000256" key="2">
    <source>
        <dbReference type="SAM" id="MobiDB-lite"/>
    </source>
</evidence>
<evidence type="ECO:0008006" key="5">
    <source>
        <dbReference type="Google" id="ProtNLM"/>
    </source>
</evidence>
<proteinExistence type="predicted"/>
<evidence type="ECO:0000313" key="4">
    <source>
        <dbReference type="Proteomes" id="UP000483672"/>
    </source>
</evidence>
<evidence type="ECO:0000256" key="1">
    <source>
        <dbReference type="SAM" id="Coils"/>
    </source>
</evidence>
<evidence type="ECO:0000313" key="3">
    <source>
        <dbReference type="EMBL" id="KAF3211256.1"/>
    </source>
</evidence>
<organism evidence="3 4">
    <name type="scientific">Orbilia oligospora</name>
    <name type="common">Nematode-trapping fungus</name>
    <name type="synonym">Arthrobotrys oligospora</name>
    <dbReference type="NCBI Taxonomy" id="2813651"/>
    <lineage>
        <taxon>Eukaryota</taxon>
        <taxon>Fungi</taxon>
        <taxon>Dikarya</taxon>
        <taxon>Ascomycota</taxon>
        <taxon>Pezizomycotina</taxon>
        <taxon>Orbiliomycetes</taxon>
        <taxon>Orbiliales</taxon>
        <taxon>Orbiliaceae</taxon>
        <taxon>Orbilia</taxon>
    </lineage>
</organism>
<accession>A0A7C8UJA5</accession>
<dbReference type="EMBL" id="WIPF01000089">
    <property type="protein sequence ID" value="KAF3211256.1"/>
    <property type="molecule type" value="Genomic_DNA"/>
</dbReference>
<protein>
    <recommendedName>
        <fullName evidence="5">LIM-domain binding protein-domain-containing protein</fullName>
    </recommendedName>
</protein>
<feature type="coiled-coil region" evidence="1">
    <location>
        <begin position="127"/>
        <end position="202"/>
    </location>
</feature>
<name>A0A7C8UJA5_ORBOL</name>
<sequence length="625" mass="69029">MMAQAYPHPVQLNAVPQHAVQPQMHAGPPGQPTAVAMQHLNPHQGLAPGMAPQLLQGQQFAPRLLHQYQRRAMGHPGMNPGFPGTPVNTGAMPAHLQQQLHQQRIISQQQQQHMMHQAAQQNAALNIQQQHQQQAHMQQQLQAAQIQQAAQLQAVHLQQQHVQQQQQQAQAAQAQAQAQAQAAQAQAAQAQVQAQQQQQQQQAALMRPQQYVAAQYGPIANLLTPSTRKIGNGVLKLLQFCEHLSSAEGNKRDLNHWRKFVNEFYSHSGVMRHNLWRSKTRETKRFEITTPVLARYYYSLYEYGIKNIQLVMENAREREMSGQTVVESQKTSFVYWFENGTQVVAHGTLRAQLNVAAQIDCLEFDTAEHTEYIPRFILTNRSLTSSPDQKASPRVNAKGLGKRQHQQLPPPPPPLPDSPIGEWGVPDQVFKLLELGETLSSMRDLFVFSQQNPSLEPRQVLQAYVQQFQNQQLAHQQNLAHAQAQQANAQAQAHMQQQQQLLGMGTPHMQHAVPPGIQGSPAMPNSPHLSQNGIPGATPSPAQAHLQAPGMAAQHSQQHHGANGANGATPVNPNTSPNVTGKRRRASTAGVKTEAQDDGDSVPPPPKVKASPRTGNANKRQKQAS</sequence>
<dbReference type="InterPro" id="IPR029005">
    <property type="entry name" value="LIM-bd/SEUSS"/>
</dbReference>
<feature type="region of interest" description="Disordered" evidence="2">
    <location>
        <begin position="506"/>
        <end position="625"/>
    </location>
</feature>